<dbReference type="InterPro" id="IPR015943">
    <property type="entry name" value="WD40/YVTN_repeat-like_dom_sf"/>
</dbReference>
<gene>
    <name evidence="1" type="ORF">LSINAPIS_LOCUS10964</name>
</gene>
<protein>
    <submittedName>
        <fullName evidence="1">Uncharacterized protein</fullName>
    </submittedName>
</protein>
<keyword evidence="2" id="KW-1185">Reference proteome</keyword>
<evidence type="ECO:0000313" key="1">
    <source>
        <dbReference type="EMBL" id="VVD00292.1"/>
    </source>
</evidence>
<evidence type="ECO:0000313" key="2">
    <source>
        <dbReference type="Proteomes" id="UP000324832"/>
    </source>
</evidence>
<name>A0A5E4QSS3_9NEOP</name>
<dbReference type="SUPFAM" id="SSF63829">
    <property type="entry name" value="Calcium-dependent phosphotriesterase"/>
    <property type="match status" value="1"/>
</dbReference>
<reference evidence="1 2" key="1">
    <citation type="submission" date="2017-07" db="EMBL/GenBank/DDBJ databases">
        <authorList>
            <person name="Talla V."/>
            <person name="Backstrom N."/>
        </authorList>
    </citation>
    <scope>NUCLEOTIDE SEQUENCE [LARGE SCALE GENOMIC DNA]</scope>
</reference>
<dbReference type="AlphaFoldDB" id="A0A5E4QSS3"/>
<organism evidence="1 2">
    <name type="scientific">Leptidea sinapis</name>
    <dbReference type="NCBI Taxonomy" id="189913"/>
    <lineage>
        <taxon>Eukaryota</taxon>
        <taxon>Metazoa</taxon>
        <taxon>Ecdysozoa</taxon>
        <taxon>Arthropoda</taxon>
        <taxon>Hexapoda</taxon>
        <taxon>Insecta</taxon>
        <taxon>Pterygota</taxon>
        <taxon>Neoptera</taxon>
        <taxon>Endopterygota</taxon>
        <taxon>Lepidoptera</taxon>
        <taxon>Glossata</taxon>
        <taxon>Ditrysia</taxon>
        <taxon>Papilionoidea</taxon>
        <taxon>Pieridae</taxon>
        <taxon>Dismorphiinae</taxon>
        <taxon>Leptidea</taxon>
    </lineage>
</organism>
<dbReference type="EMBL" id="FZQP02004579">
    <property type="protein sequence ID" value="VVD00292.1"/>
    <property type="molecule type" value="Genomic_DNA"/>
</dbReference>
<dbReference type="Proteomes" id="UP000324832">
    <property type="component" value="Unassembled WGS sequence"/>
</dbReference>
<dbReference type="Gene3D" id="2.130.10.10">
    <property type="entry name" value="YVTN repeat-like/Quinoprotein amine dehydrogenase"/>
    <property type="match status" value="1"/>
</dbReference>
<proteinExistence type="predicted"/>
<accession>A0A5E4QSS3</accession>
<sequence length="246" mass="28049">MAPEKHCFVKQTLASLAHSPNQLAVDKVTNSLYFSFDSGRAEYLPASLKIETRKLTILHGIKDAFAIASDEANSEIYFGGIHGIYRYNTMTKTLRRLVVKNLDIWWLILKKHLYFVRFPSLKAYCYKNRSVEPVRQLQNYTVNQFVFDGDNNIFFINGSGLFGIKKDKSEAVLLKDNPKFLCMASDNLGHIHLCAEDGIYIISKIVLKVKKVVNVQGVLGMTFDSENNLIYSDSHEMVRLLPIPTY</sequence>